<accession>A0A4S9XCQ1</accession>
<dbReference type="SUPFAM" id="SSF50475">
    <property type="entry name" value="FMN-binding split barrel"/>
    <property type="match status" value="1"/>
</dbReference>
<dbReference type="Gene3D" id="2.30.110.10">
    <property type="entry name" value="Electron Transport, Fmn-binding Protein, Chain A"/>
    <property type="match status" value="1"/>
</dbReference>
<feature type="compositionally biased region" description="Polar residues" evidence="1">
    <location>
        <begin position="58"/>
        <end position="69"/>
    </location>
</feature>
<evidence type="ECO:0000313" key="4">
    <source>
        <dbReference type="Proteomes" id="UP000310039"/>
    </source>
</evidence>
<name>A0A4S9XCQ1_AURPU</name>
<dbReference type="PANTHER" id="PTHR34818:SF1">
    <property type="entry name" value="PROTEIN BLI-3"/>
    <property type="match status" value="1"/>
</dbReference>
<proteinExistence type="predicted"/>
<evidence type="ECO:0000313" key="3">
    <source>
        <dbReference type="EMBL" id="THZ77022.1"/>
    </source>
</evidence>
<evidence type="ECO:0000259" key="2">
    <source>
        <dbReference type="Pfam" id="PF16242"/>
    </source>
</evidence>
<sequence length="275" mass="30115">MPELHLILPPVDPTLDIMSLIAPLRRQLPRALQRAPLLTSIRASRTLQSHYQPFSTSTANMSFSNTDTGSKPADPYTAKNLEQPDTLKEKVGDLITFVDKSKYCMMTTRIASSGLLVSRCMALAAKEGNGIDLIFHANSESGKTDDLESDNDINLAFLQPSGEWASISGIASIETDREKVRKYYSPGLKAWLGDLGDGKHDGGPEDPRIILIKVKAKTAQYAITRSATGALGNFVEFAKGVATGETAQVNKLRYLDESELQQCKWNAGDYMLETC</sequence>
<dbReference type="Proteomes" id="UP000310039">
    <property type="component" value="Unassembled WGS sequence"/>
</dbReference>
<dbReference type="AlphaFoldDB" id="A0A4S9XCQ1"/>
<dbReference type="InterPro" id="IPR012349">
    <property type="entry name" value="Split_barrel_FMN-bd"/>
</dbReference>
<dbReference type="Pfam" id="PF16242">
    <property type="entry name" value="Pyrid_ox_like"/>
    <property type="match status" value="1"/>
</dbReference>
<comment type="caution">
    <text evidence="3">The sequence shown here is derived from an EMBL/GenBank/DDBJ whole genome shotgun (WGS) entry which is preliminary data.</text>
</comment>
<dbReference type="InterPro" id="IPR052917">
    <property type="entry name" value="Stress-Dev_Protein"/>
</dbReference>
<organism evidence="3 4">
    <name type="scientific">Aureobasidium pullulans</name>
    <name type="common">Black yeast</name>
    <name type="synonym">Pullularia pullulans</name>
    <dbReference type="NCBI Taxonomy" id="5580"/>
    <lineage>
        <taxon>Eukaryota</taxon>
        <taxon>Fungi</taxon>
        <taxon>Dikarya</taxon>
        <taxon>Ascomycota</taxon>
        <taxon>Pezizomycotina</taxon>
        <taxon>Dothideomycetes</taxon>
        <taxon>Dothideomycetidae</taxon>
        <taxon>Dothideales</taxon>
        <taxon>Saccotheciaceae</taxon>
        <taxon>Aureobasidium</taxon>
    </lineage>
</organism>
<protein>
    <submittedName>
        <fullName evidence="3">Protein bli-3</fullName>
    </submittedName>
</protein>
<dbReference type="PANTHER" id="PTHR34818">
    <property type="entry name" value="PROTEIN BLI-3"/>
    <property type="match status" value="1"/>
</dbReference>
<evidence type="ECO:0000256" key="1">
    <source>
        <dbReference type="SAM" id="MobiDB-lite"/>
    </source>
</evidence>
<dbReference type="InterPro" id="IPR038725">
    <property type="entry name" value="YdaG_split_barrel_FMN-bd"/>
</dbReference>
<feature type="region of interest" description="Disordered" evidence="1">
    <location>
        <begin position="58"/>
        <end position="79"/>
    </location>
</feature>
<reference evidence="3 4" key="1">
    <citation type="submission" date="2018-10" db="EMBL/GenBank/DDBJ databases">
        <title>Fifty Aureobasidium pullulans genomes reveal a recombining polyextremotolerant generalist.</title>
        <authorList>
            <person name="Gostincar C."/>
            <person name="Turk M."/>
            <person name="Zajc J."/>
            <person name="Gunde-Cimerman N."/>
        </authorList>
    </citation>
    <scope>NUCLEOTIDE SEQUENCE [LARGE SCALE GENOMIC DNA]</scope>
    <source>
        <strain evidence="3 4">EXF-3403</strain>
    </source>
</reference>
<dbReference type="EMBL" id="QZBT01000180">
    <property type="protein sequence ID" value="THZ77022.1"/>
    <property type="molecule type" value="Genomic_DNA"/>
</dbReference>
<gene>
    <name evidence="3" type="ORF">D6C84_08626</name>
</gene>
<feature type="domain" description="General stress protein FMN-binding split barrel" evidence="2">
    <location>
        <begin position="91"/>
        <end position="246"/>
    </location>
</feature>